<accession>A0A6L2LUD8</accession>
<gene>
    <name evidence="2" type="ORF">Tci_035882</name>
</gene>
<organism evidence="2">
    <name type="scientific">Tanacetum cinerariifolium</name>
    <name type="common">Dalmatian daisy</name>
    <name type="synonym">Chrysanthemum cinerariifolium</name>
    <dbReference type="NCBI Taxonomy" id="118510"/>
    <lineage>
        <taxon>Eukaryota</taxon>
        <taxon>Viridiplantae</taxon>
        <taxon>Streptophyta</taxon>
        <taxon>Embryophyta</taxon>
        <taxon>Tracheophyta</taxon>
        <taxon>Spermatophyta</taxon>
        <taxon>Magnoliopsida</taxon>
        <taxon>eudicotyledons</taxon>
        <taxon>Gunneridae</taxon>
        <taxon>Pentapetalae</taxon>
        <taxon>asterids</taxon>
        <taxon>campanulids</taxon>
        <taxon>Asterales</taxon>
        <taxon>Asteraceae</taxon>
        <taxon>Asteroideae</taxon>
        <taxon>Anthemideae</taxon>
        <taxon>Anthemidinae</taxon>
        <taxon>Tanacetum</taxon>
    </lineage>
</organism>
<evidence type="ECO:0008006" key="3">
    <source>
        <dbReference type="Google" id="ProtNLM"/>
    </source>
</evidence>
<dbReference type="AlphaFoldDB" id="A0A6L2LUD8"/>
<feature type="region of interest" description="Disordered" evidence="1">
    <location>
        <begin position="256"/>
        <end position="290"/>
    </location>
</feature>
<proteinExistence type="predicted"/>
<evidence type="ECO:0000256" key="1">
    <source>
        <dbReference type="SAM" id="MobiDB-lite"/>
    </source>
</evidence>
<dbReference type="EMBL" id="BKCJ010004930">
    <property type="protein sequence ID" value="GEU63904.1"/>
    <property type="molecule type" value="Genomic_DNA"/>
</dbReference>
<protein>
    <recommendedName>
        <fullName evidence="3">Xylulose kinase-1</fullName>
    </recommendedName>
</protein>
<feature type="region of interest" description="Disordered" evidence="1">
    <location>
        <begin position="151"/>
        <end position="199"/>
    </location>
</feature>
<sequence length="333" mass="38462">MANLEFCDTHNMVADMQKPEGSEEFYQIVNFLNISHIRYALTENPTIYVSLIQQFWQTATTRTLNNGEMEITAIIDGKVKIVTEASVRRHLKLEDSDAISILPTTNIFKQLALMGNRTFNFSKMIFNGMVKNLDSKHKFLMYPRFIQGERSTVPVESHRTPTSAPSTSSPHLSSPPRSSIRQETKAEAKRKKPMTQAQQRTYMSSYIKHMGSYTLKLLKNLSFDEIKELFEATMRSIKDFVPMENEDDKLVSKLAEARSSKRDAEEELDQGRSKKQKIGECSEPRNKDVDELSQEELQQLMIIVPEQGMNVEALQNKYPIIDWEIYIKDTRKY</sequence>
<name>A0A6L2LUD8_TANCI</name>
<reference evidence="2" key="1">
    <citation type="journal article" date="2019" name="Sci. Rep.">
        <title>Draft genome of Tanacetum cinerariifolium, the natural source of mosquito coil.</title>
        <authorList>
            <person name="Yamashiro T."/>
            <person name="Shiraishi A."/>
            <person name="Satake H."/>
            <person name="Nakayama K."/>
        </authorList>
    </citation>
    <scope>NUCLEOTIDE SEQUENCE</scope>
</reference>
<comment type="caution">
    <text evidence="2">The sequence shown here is derived from an EMBL/GenBank/DDBJ whole genome shotgun (WGS) entry which is preliminary data.</text>
</comment>
<evidence type="ECO:0000313" key="2">
    <source>
        <dbReference type="EMBL" id="GEU63904.1"/>
    </source>
</evidence>
<feature type="compositionally biased region" description="Low complexity" evidence="1">
    <location>
        <begin position="160"/>
        <end position="179"/>
    </location>
</feature>